<keyword evidence="1" id="KW-0812">Transmembrane</keyword>
<comment type="caution">
    <text evidence="2">The sequence shown here is derived from an EMBL/GenBank/DDBJ whole genome shotgun (WGS) entry which is preliminary data.</text>
</comment>
<protein>
    <submittedName>
        <fullName evidence="2">Uncharacterized protein</fullName>
    </submittedName>
</protein>
<evidence type="ECO:0000313" key="2">
    <source>
        <dbReference type="EMBL" id="KAA6369575.1"/>
    </source>
</evidence>
<sequence>MLLIVLLTAVLSFGNDTLLQSAQSAPTISSLSQIQDLLSQTGSPNQNSNLPCRSFVSQTYPVAYSQVAEALEVPCASDEGYEIVLLDSEHTEYLKIDQNSSIIIKNAYTNPTVWQINTTKEEIIQLNTGNLTLINFEFRFIILSNGSISTIYPIFYDADYDFGESVEGSFNLMKFKDYLSAGAIAGIVVGSLVFVSIVAGVIIFLLVLHKKKRQSQYNSLEQMDKFLRARKEKEYI</sequence>
<evidence type="ECO:0000256" key="1">
    <source>
        <dbReference type="SAM" id="Phobius"/>
    </source>
</evidence>
<feature type="transmembrane region" description="Helical" evidence="1">
    <location>
        <begin position="178"/>
        <end position="208"/>
    </location>
</feature>
<keyword evidence="1" id="KW-0472">Membrane</keyword>
<organism evidence="2 3">
    <name type="scientific">Streblomastix strix</name>
    <dbReference type="NCBI Taxonomy" id="222440"/>
    <lineage>
        <taxon>Eukaryota</taxon>
        <taxon>Metamonada</taxon>
        <taxon>Preaxostyla</taxon>
        <taxon>Oxymonadida</taxon>
        <taxon>Streblomastigidae</taxon>
        <taxon>Streblomastix</taxon>
    </lineage>
</organism>
<dbReference type="Proteomes" id="UP000324800">
    <property type="component" value="Unassembled WGS sequence"/>
</dbReference>
<name>A0A5J4UJ15_9EUKA</name>
<accession>A0A5J4UJ15</accession>
<proteinExistence type="predicted"/>
<keyword evidence="1" id="KW-1133">Transmembrane helix</keyword>
<evidence type="ECO:0000313" key="3">
    <source>
        <dbReference type="Proteomes" id="UP000324800"/>
    </source>
</evidence>
<dbReference type="CDD" id="cd12087">
    <property type="entry name" value="TM_EGFR-like"/>
    <property type="match status" value="1"/>
</dbReference>
<dbReference type="AlphaFoldDB" id="A0A5J4UJ15"/>
<reference evidence="2 3" key="1">
    <citation type="submission" date="2019-03" db="EMBL/GenBank/DDBJ databases">
        <title>Single cell metagenomics reveals metabolic interactions within the superorganism composed of flagellate Streblomastix strix and complex community of Bacteroidetes bacteria on its surface.</title>
        <authorList>
            <person name="Treitli S.C."/>
            <person name="Kolisko M."/>
            <person name="Husnik F."/>
            <person name="Keeling P."/>
            <person name="Hampl V."/>
        </authorList>
    </citation>
    <scope>NUCLEOTIDE SEQUENCE [LARGE SCALE GENOMIC DNA]</scope>
    <source>
        <strain evidence="2">ST1C</strain>
    </source>
</reference>
<dbReference type="EMBL" id="SNRW01016234">
    <property type="protein sequence ID" value="KAA6369575.1"/>
    <property type="molecule type" value="Genomic_DNA"/>
</dbReference>
<gene>
    <name evidence="2" type="ORF">EZS28_034897</name>
</gene>